<comment type="caution">
    <text evidence="3">The sequence shown here is derived from an EMBL/GenBank/DDBJ whole genome shotgun (WGS) entry which is preliminary data.</text>
</comment>
<name>A0AAW3T2I0_9MICO</name>
<protein>
    <submittedName>
        <fullName evidence="3">Lysylphosphatidylglycerol synthetase-like protein (DUF2156 family)</fullName>
    </submittedName>
</protein>
<evidence type="ECO:0000256" key="2">
    <source>
        <dbReference type="SAM" id="Phobius"/>
    </source>
</evidence>
<dbReference type="EMBL" id="JACGXP010000001">
    <property type="protein sequence ID" value="MBA8988802.1"/>
    <property type="molecule type" value="Genomic_DNA"/>
</dbReference>
<organism evidence="3 4">
    <name type="scientific">Curtobacterium pusillum</name>
    <dbReference type="NCBI Taxonomy" id="69373"/>
    <lineage>
        <taxon>Bacteria</taxon>
        <taxon>Bacillati</taxon>
        <taxon>Actinomycetota</taxon>
        <taxon>Actinomycetes</taxon>
        <taxon>Micrococcales</taxon>
        <taxon>Microbacteriaceae</taxon>
        <taxon>Curtobacterium</taxon>
    </lineage>
</organism>
<dbReference type="InterPro" id="IPR046231">
    <property type="entry name" value="DUF6264"/>
</dbReference>
<keyword evidence="2" id="KW-0472">Membrane</keyword>
<dbReference type="Pfam" id="PF19779">
    <property type="entry name" value="DUF6264"/>
    <property type="match status" value="1"/>
</dbReference>
<keyword evidence="2" id="KW-0812">Transmembrane</keyword>
<dbReference type="RefSeq" id="WP_182514788.1">
    <property type="nucleotide sequence ID" value="NZ_JACGXP010000001.1"/>
</dbReference>
<feature type="transmembrane region" description="Helical" evidence="2">
    <location>
        <begin position="48"/>
        <end position="74"/>
    </location>
</feature>
<feature type="region of interest" description="Disordered" evidence="1">
    <location>
        <begin position="1"/>
        <end position="26"/>
    </location>
</feature>
<feature type="transmembrane region" description="Helical" evidence="2">
    <location>
        <begin position="86"/>
        <end position="114"/>
    </location>
</feature>
<reference evidence="3 4" key="1">
    <citation type="submission" date="2020-07" db="EMBL/GenBank/DDBJ databases">
        <title>Above-ground endophytic microbial communities from plants in different locations in the United States.</title>
        <authorList>
            <person name="Frank C."/>
        </authorList>
    </citation>
    <scope>NUCLEOTIDE SEQUENCE [LARGE SCALE GENOMIC DNA]</scope>
    <source>
        <strain evidence="3 4">WPL5_2</strain>
    </source>
</reference>
<proteinExistence type="predicted"/>
<dbReference type="AlphaFoldDB" id="A0AAW3T2I0"/>
<accession>A0AAW3T2I0</accession>
<evidence type="ECO:0000256" key="1">
    <source>
        <dbReference type="SAM" id="MobiDB-lite"/>
    </source>
</evidence>
<evidence type="ECO:0000313" key="3">
    <source>
        <dbReference type="EMBL" id="MBA8988802.1"/>
    </source>
</evidence>
<dbReference type="Proteomes" id="UP000590225">
    <property type="component" value="Unassembled WGS sequence"/>
</dbReference>
<evidence type="ECO:0000313" key="4">
    <source>
        <dbReference type="Proteomes" id="UP000590225"/>
    </source>
</evidence>
<gene>
    <name evidence="3" type="ORF">FHW23_000034</name>
</gene>
<sequence length="158" mass="15592">MTWSNVPGGPPQSSPSGPGPSDAQRAAWERGGTTLFPPGKLADRISTVLLLAFGAVMTIVTAVVGIIAVISVTASCDTATGCSPGAYIGGTAIAVGGSFVIGVATLVLAIGAWIRRRSSWWIAAVGFVLAIVVITWGGVVFAGAADSASGSSSVSSTA</sequence>
<feature type="transmembrane region" description="Helical" evidence="2">
    <location>
        <begin position="121"/>
        <end position="145"/>
    </location>
</feature>
<keyword evidence="2" id="KW-1133">Transmembrane helix</keyword>